<evidence type="ECO:0000313" key="1">
    <source>
        <dbReference type="EMBL" id="NKY27558.1"/>
    </source>
</evidence>
<dbReference type="Proteomes" id="UP000540698">
    <property type="component" value="Unassembled WGS sequence"/>
</dbReference>
<dbReference type="AlphaFoldDB" id="A0A7X6L4B5"/>
<dbReference type="InterPro" id="IPR036894">
    <property type="entry name" value="YbaB-like_sf"/>
</dbReference>
<dbReference type="EMBL" id="JAAXOS010000007">
    <property type="protein sequence ID" value="NKY27558.1"/>
    <property type="molecule type" value="Genomic_DNA"/>
</dbReference>
<dbReference type="RefSeq" id="WP_157114294.1">
    <property type="nucleotide sequence ID" value="NZ_JAAXOS010000007.1"/>
</dbReference>
<accession>A0A7X6L4B5</accession>
<evidence type="ECO:0000313" key="2">
    <source>
        <dbReference type="Proteomes" id="UP000540698"/>
    </source>
</evidence>
<name>A0A7X6L4B5_9NOCA</name>
<gene>
    <name evidence="1" type="ORF">HGB38_15155</name>
</gene>
<keyword evidence="2" id="KW-1185">Reference proteome</keyword>
<reference evidence="1 2" key="1">
    <citation type="submission" date="2020-04" db="EMBL/GenBank/DDBJ databases">
        <title>MicrobeNet Type strains.</title>
        <authorList>
            <person name="Nicholson A.C."/>
        </authorList>
    </citation>
    <scope>NUCLEOTIDE SEQUENCE [LARGE SCALE GENOMIC DNA]</scope>
    <source>
        <strain evidence="1 2">DSM 44956</strain>
    </source>
</reference>
<sequence>MNDELLLEIGRFHAYAQSMKQELDALAAATSDQATGTDSTGAVTVTVGQRNELLEVQVLDKWNQNLQPDQLGEAIVQAARYAEIAKVTESAESVADSGALNRLMNIRPGGFPAAPIEPSLMPVADQRPSPPLDQLIDAALTASEQAGRPPENQNVYVGESETAEGWVTITLSETGSVMDCTVAPYWAADRSGSSISWAVDEAATEARRKLSHVATQKSTTAELDRIISDAIGVLTKLSK</sequence>
<organism evidence="1 2">
    <name type="scientific">Nocardia gamkensis</name>
    <dbReference type="NCBI Taxonomy" id="352869"/>
    <lineage>
        <taxon>Bacteria</taxon>
        <taxon>Bacillati</taxon>
        <taxon>Actinomycetota</taxon>
        <taxon>Actinomycetes</taxon>
        <taxon>Mycobacteriales</taxon>
        <taxon>Nocardiaceae</taxon>
        <taxon>Nocardia</taxon>
    </lineage>
</organism>
<dbReference type="Gene3D" id="3.30.1310.10">
    <property type="entry name" value="Nucleoid-associated protein YbaB-like domain"/>
    <property type="match status" value="1"/>
</dbReference>
<evidence type="ECO:0008006" key="3">
    <source>
        <dbReference type="Google" id="ProtNLM"/>
    </source>
</evidence>
<proteinExistence type="predicted"/>
<comment type="caution">
    <text evidence="1">The sequence shown here is derived from an EMBL/GenBank/DDBJ whole genome shotgun (WGS) entry which is preliminary data.</text>
</comment>
<protein>
    <recommendedName>
        <fullName evidence="3">YbaB/EbfC DNA-binding family protein</fullName>
    </recommendedName>
</protein>